<dbReference type="Pfam" id="PF08818">
    <property type="entry name" value="DUF1801"/>
    <property type="match status" value="1"/>
</dbReference>
<gene>
    <name evidence="2" type="ORF">DNU06_01555</name>
</gene>
<evidence type="ECO:0000313" key="2">
    <source>
        <dbReference type="EMBL" id="PZE18545.1"/>
    </source>
</evidence>
<organism evidence="2 3">
    <name type="scientific">Putridiphycobacter roseus</name>
    <dbReference type="NCBI Taxonomy" id="2219161"/>
    <lineage>
        <taxon>Bacteria</taxon>
        <taxon>Pseudomonadati</taxon>
        <taxon>Bacteroidota</taxon>
        <taxon>Flavobacteriia</taxon>
        <taxon>Flavobacteriales</taxon>
        <taxon>Crocinitomicaceae</taxon>
        <taxon>Putridiphycobacter</taxon>
    </lineage>
</organism>
<dbReference type="SUPFAM" id="SSF159888">
    <property type="entry name" value="YdhG-like"/>
    <property type="match status" value="1"/>
</dbReference>
<dbReference type="InterPro" id="IPR016786">
    <property type="entry name" value="YdeI_bac"/>
</dbReference>
<feature type="domain" description="YdhG-like" evidence="1">
    <location>
        <begin position="15"/>
        <end position="112"/>
    </location>
</feature>
<keyword evidence="3" id="KW-1185">Reference proteome</keyword>
<evidence type="ECO:0000259" key="1">
    <source>
        <dbReference type="Pfam" id="PF08818"/>
    </source>
</evidence>
<sequence length="193" mass="22378">MNPKVDFFFEKDVQWQEAYQLLRTIINDCQLEETLKWGCPCYQHNEHNIVLIHGFKDYCALLFMKGVLMGDENGILIQQTKNVQSARQIRFKQIEEIAPLASVIKKYVFEAIEIEKAGLKVAPKKSTVLEYPSELRQELEDNPTLKTAFEALTPGRQKGYCLFFSAPKQVKTRASRIEKYKEKIMQGKGLNDR</sequence>
<dbReference type="InterPro" id="IPR014922">
    <property type="entry name" value="YdhG-like"/>
</dbReference>
<proteinExistence type="predicted"/>
<accession>A0A2W1NGC3</accession>
<dbReference type="AlphaFoldDB" id="A0A2W1NGC3"/>
<comment type="caution">
    <text evidence="2">The sequence shown here is derived from an EMBL/GenBank/DDBJ whole genome shotgun (WGS) entry which is preliminary data.</text>
</comment>
<dbReference type="EMBL" id="QKSB01000001">
    <property type="protein sequence ID" value="PZE18545.1"/>
    <property type="molecule type" value="Genomic_DNA"/>
</dbReference>
<evidence type="ECO:0000313" key="3">
    <source>
        <dbReference type="Proteomes" id="UP000249248"/>
    </source>
</evidence>
<protein>
    <recommendedName>
        <fullName evidence="1">YdhG-like domain-containing protein</fullName>
    </recommendedName>
</protein>
<dbReference type="Pfam" id="PF13376">
    <property type="entry name" value="OmdA"/>
    <property type="match status" value="1"/>
</dbReference>
<reference evidence="2 3" key="1">
    <citation type="submission" date="2018-06" db="EMBL/GenBank/DDBJ databases">
        <title>The draft genome sequence of Crocinitomix sp. SM1701.</title>
        <authorList>
            <person name="Zhang X."/>
        </authorList>
    </citation>
    <scope>NUCLEOTIDE SEQUENCE [LARGE SCALE GENOMIC DNA]</scope>
    <source>
        <strain evidence="2 3">SM1701</strain>
    </source>
</reference>
<dbReference type="Proteomes" id="UP000249248">
    <property type="component" value="Unassembled WGS sequence"/>
</dbReference>
<dbReference type="PIRSF" id="PIRSF021308">
    <property type="entry name" value="UCP021308"/>
    <property type="match status" value="1"/>
</dbReference>
<dbReference type="OrthoDB" id="214150at2"/>
<dbReference type="Gene3D" id="3.90.1150.200">
    <property type="match status" value="1"/>
</dbReference>
<name>A0A2W1NGC3_9FLAO</name>
<dbReference type="RefSeq" id="WP_111061445.1">
    <property type="nucleotide sequence ID" value="NZ_JBHUCU010000007.1"/>
</dbReference>